<sequence length="402" mass="43823">MTEVPSVVRTVPDSSTRPGLRIVMVGPYPLEPGLVRGGIESVTSTLVPALAERDDVDSVTVLRFHDGDAPAEYRREGPKVEVHCVRGQRRLRAITRSFLDVRKARRLVAQVNPDVVHGQEIGLYGDIAQRCRADAVITVHGVTFTDTSPDTLDDGSLQGRLRDRLIRRLERRVLGRAKVAISISDWDSQVLDAPIRGTRVSIPNPAGAEFFALAPPKPTQPHLLFAGVFTPRKNPVGLVSAFARVQMSVPQARLTLVGPQPDPAYAKLVEDRVRDLGLEDCVDIVDLVGTERMLREISSARAVVLFSRQETAPTILAQAMAAGKPVVASRVGGVPEMVQDGETGFLVDPDDEVTLADRMVKLLADQELSLEMGRRAHEVAVQRYTAAAVAEMTVDAYRKAMA</sequence>
<name>A0A7G8PEQ3_9MYCO</name>
<organism evidence="5 6">
    <name type="scientific">Mycolicibacterium fluoranthenivorans</name>
    <dbReference type="NCBI Taxonomy" id="258505"/>
    <lineage>
        <taxon>Bacteria</taxon>
        <taxon>Bacillati</taxon>
        <taxon>Actinomycetota</taxon>
        <taxon>Actinomycetes</taxon>
        <taxon>Mycobacteriales</taxon>
        <taxon>Mycobacteriaceae</taxon>
        <taxon>Mycolicibacterium</taxon>
    </lineage>
</organism>
<dbReference type="Pfam" id="PF00534">
    <property type="entry name" value="Glycos_transf_1"/>
    <property type="match status" value="1"/>
</dbReference>
<proteinExistence type="predicted"/>
<dbReference type="SUPFAM" id="SSF53756">
    <property type="entry name" value="UDP-Glycosyltransferase/glycogen phosphorylase"/>
    <property type="match status" value="1"/>
</dbReference>
<dbReference type="Gene3D" id="3.40.50.2000">
    <property type="entry name" value="Glycogen Phosphorylase B"/>
    <property type="match status" value="2"/>
</dbReference>
<dbReference type="CDD" id="cd03801">
    <property type="entry name" value="GT4_PimA-like"/>
    <property type="match status" value="1"/>
</dbReference>
<accession>A0A7G8PEQ3</accession>
<dbReference type="AlphaFoldDB" id="A0A7G8PEQ3"/>
<dbReference type="KEGG" id="mflu:HZU40_32745"/>
<feature type="domain" description="Glycosyltransferase subfamily 4-like N-terminal" evidence="4">
    <location>
        <begin position="37"/>
        <end position="186"/>
    </location>
</feature>
<gene>
    <name evidence="5" type="ORF">HZU40_32745</name>
</gene>
<dbReference type="InterPro" id="IPR028098">
    <property type="entry name" value="Glyco_trans_4-like_N"/>
</dbReference>
<reference evidence="5 6" key="1">
    <citation type="submission" date="2020-07" db="EMBL/GenBank/DDBJ databases">
        <title>Draft genome sequence of four isobutane-metabolizing strains capable of cometabolically degrading diverse ether contaminants.</title>
        <authorList>
            <person name="Chen W."/>
            <person name="Faulkner N."/>
            <person name="Smith C."/>
            <person name="Hyman M."/>
        </authorList>
    </citation>
    <scope>NUCLEOTIDE SEQUENCE [LARGE SCALE GENOMIC DNA]</scope>
    <source>
        <strain evidence="5 6">2A</strain>
    </source>
</reference>
<dbReference type="Proteomes" id="UP000515498">
    <property type="component" value="Chromosome"/>
</dbReference>
<dbReference type="Pfam" id="PF13579">
    <property type="entry name" value="Glyco_trans_4_4"/>
    <property type="match status" value="1"/>
</dbReference>
<evidence type="ECO:0000259" key="3">
    <source>
        <dbReference type="Pfam" id="PF00534"/>
    </source>
</evidence>
<protein>
    <submittedName>
        <fullName evidence="5">Glycosyltransferase family 4 protein</fullName>
    </submittedName>
</protein>
<keyword evidence="2 5" id="KW-0808">Transferase</keyword>
<evidence type="ECO:0000313" key="5">
    <source>
        <dbReference type="EMBL" id="QNJ92819.1"/>
    </source>
</evidence>
<dbReference type="EMBL" id="CP059894">
    <property type="protein sequence ID" value="QNJ92819.1"/>
    <property type="molecule type" value="Genomic_DNA"/>
</dbReference>
<evidence type="ECO:0000313" key="6">
    <source>
        <dbReference type="Proteomes" id="UP000515498"/>
    </source>
</evidence>
<feature type="domain" description="Glycosyl transferase family 1" evidence="3">
    <location>
        <begin position="217"/>
        <end position="377"/>
    </location>
</feature>
<dbReference type="InterPro" id="IPR001296">
    <property type="entry name" value="Glyco_trans_1"/>
</dbReference>
<dbReference type="RefSeq" id="WP_187097100.1">
    <property type="nucleotide sequence ID" value="NZ_CP059894.1"/>
</dbReference>
<evidence type="ECO:0000256" key="2">
    <source>
        <dbReference type="ARBA" id="ARBA00022679"/>
    </source>
</evidence>
<keyword evidence="1" id="KW-0328">Glycosyltransferase</keyword>
<dbReference type="GO" id="GO:0016757">
    <property type="term" value="F:glycosyltransferase activity"/>
    <property type="evidence" value="ECO:0007669"/>
    <property type="project" value="UniProtKB-KW"/>
</dbReference>
<evidence type="ECO:0000256" key="1">
    <source>
        <dbReference type="ARBA" id="ARBA00022676"/>
    </source>
</evidence>
<dbReference type="PANTHER" id="PTHR12526">
    <property type="entry name" value="GLYCOSYLTRANSFERASE"/>
    <property type="match status" value="1"/>
</dbReference>
<evidence type="ECO:0000259" key="4">
    <source>
        <dbReference type="Pfam" id="PF13579"/>
    </source>
</evidence>